<organism evidence="2 3">
    <name type="scientific">Panagrolaimus superbus</name>
    <dbReference type="NCBI Taxonomy" id="310955"/>
    <lineage>
        <taxon>Eukaryota</taxon>
        <taxon>Metazoa</taxon>
        <taxon>Ecdysozoa</taxon>
        <taxon>Nematoda</taxon>
        <taxon>Chromadorea</taxon>
        <taxon>Rhabditida</taxon>
        <taxon>Tylenchina</taxon>
        <taxon>Panagrolaimomorpha</taxon>
        <taxon>Panagrolaimoidea</taxon>
        <taxon>Panagrolaimidae</taxon>
        <taxon>Panagrolaimus</taxon>
    </lineage>
</organism>
<dbReference type="Proteomes" id="UP000887577">
    <property type="component" value="Unplaced"/>
</dbReference>
<protein>
    <submittedName>
        <fullName evidence="3">Uncharacterized protein</fullName>
    </submittedName>
</protein>
<dbReference type="WBParaSite" id="PSU_v2.g9505.t1">
    <property type="protein sequence ID" value="PSU_v2.g9505.t1"/>
    <property type="gene ID" value="PSU_v2.g9505"/>
</dbReference>
<evidence type="ECO:0000313" key="2">
    <source>
        <dbReference type="Proteomes" id="UP000887577"/>
    </source>
</evidence>
<dbReference type="AlphaFoldDB" id="A0A914ZCT7"/>
<evidence type="ECO:0000313" key="3">
    <source>
        <dbReference type="WBParaSite" id="PSU_v2.g9505.t1"/>
    </source>
</evidence>
<feature type="transmembrane region" description="Helical" evidence="1">
    <location>
        <begin position="170"/>
        <end position="190"/>
    </location>
</feature>
<accession>A0A914ZCT7</accession>
<keyword evidence="1" id="KW-0812">Transmembrane</keyword>
<keyword evidence="2" id="KW-1185">Reference proteome</keyword>
<proteinExistence type="predicted"/>
<evidence type="ECO:0000256" key="1">
    <source>
        <dbReference type="SAM" id="Phobius"/>
    </source>
</evidence>
<name>A0A914ZCT7_9BILA</name>
<keyword evidence="1" id="KW-1133">Transmembrane helix</keyword>
<keyword evidence="1" id="KW-0472">Membrane</keyword>
<reference evidence="3" key="1">
    <citation type="submission" date="2022-11" db="UniProtKB">
        <authorList>
            <consortium name="WormBaseParasite"/>
        </authorList>
    </citation>
    <scope>IDENTIFICATION</scope>
</reference>
<sequence>MSYTSLKTEMIYSVQRAEDVISNPAKAQPIPISSTDLGDYNHQLLADTVRLEDAIKQSERVQDKITAFIQVCDNPDQLAKLDTLATGSTTQKLKGYLQTLHEARSLLVDTQITQKQVLSKISATTAAPTTASTPAPTTTVFQHDQYLISKMKYDRFEGGFEKKKVQQRLYVLYLIVLLNNTIMIIPLMIYCMLVHPICQI</sequence>